<evidence type="ECO:0000256" key="8">
    <source>
        <dbReference type="ARBA" id="ARBA00022764"/>
    </source>
</evidence>
<keyword evidence="8 12" id="KW-0574">Periplasm</keyword>
<evidence type="ECO:0000256" key="13">
    <source>
        <dbReference type="SAM" id="SignalP"/>
    </source>
</evidence>
<keyword evidence="4 12" id="KW-0813">Transport</keyword>
<keyword evidence="7 13" id="KW-0732">Signal</keyword>
<comment type="similarity">
    <text evidence="2 12">Belongs to the NapB family.</text>
</comment>
<sequence length="153" mass="16928">MKQTMKKLLSLALATAVSSMAVADFVNTDELGGLESLRSVNISEEAPAELMAKVIEGKRYDLEFVEMPPLVPHQIDRSQTDLNANTCLQCHSSNNASKWGATRIAVSHYKNRDGEQLSAVSPDRYFCLACHVPQHDSKPLKENTFEPVQSLKP</sequence>
<proteinExistence type="inferred from homology"/>
<evidence type="ECO:0000313" key="14">
    <source>
        <dbReference type="EMBL" id="MET4759433.1"/>
    </source>
</evidence>
<keyword evidence="6" id="KW-0479">Metal-binding</keyword>
<dbReference type="PANTHER" id="PTHR38604">
    <property type="entry name" value="PERIPLASMIC NITRATE REDUCTASE, ELECTRON TRANSFER SUBUNIT"/>
    <property type="match status" value="1"/>
</dbReference>
<feature type="chain" id="PRO_5046161115" description="Periplasmic nitrate reductase, electron transfer subunit" evidence="13">
    <location>
        <begin position="24"/>
        <end position="153"/>
    </location>
</feature>
<evidence type="ECO:0000256" key="10">
    <source>
        <dbReference type="ARBA" id="ARBA00023004"/>
    </source>
</evidence>
<dbReference type="PIRSF" id="PIRSF006105">
    <property type="entry name" value="NapB"/>
    <property type="match status" value="1"/>
</dbReference>
<dbReference type="InterPro" id="IPR005591">
    <property type="entry name" value="NapB"/>
</dbReference>
<evidence type="ECO:0000256" key="3">
    <source>
        <dbReference type="ARBA" id="ARBA00013773"/>
    </source>
</evidence>
<evidence type="ECO:0000256" key="9">
    <source>
        <dbReference type="ARBA" id="ARBA00022982"/>
    </source>
</evidence>
<accession>A0ABV2SRD1</accession>
<evidence type="ECO:0000256" key="5">
    <source>
        <dbReference type="ARBA" id="ARBA00022617"/>
    </source>
</evidence>
<comment type="function">
    <text evidence="12">Electron transfer subunit of the periplasmic nitrate reductase complex NapAB.</text>
</comment>
<evidence type="ECO:0000256" key="7">
    <source>
        <dbReference type="ARBA" id="ARBA00022729"/>
    </source>
</evidence>
<gene>
    <name evidence="14" type="ORF">V5J35_004625</name>
</gene>
<evidence type="ECO:0000256" key="1">
    <source>
        <dbReference type="ARBA" id="ARBA00004418"/>
    </source>
</evidence>
<dbReference type="InterPro" id="IPR036280">
    <property type="entry name" value="Multihaem_cyt_sf"/>
</dbReference>
<evidence type="ECO:0000256" key="2">
    <source>
        <dbReference type="ARBA" id="ARBA00007368"/>
    </source>
</evidence>
<keyword evidence="5" id="KW-0349">Heme</keyword>
<evidence type="ECO:0000256" key="4">
    <source>
        <dbReference type="ARBA" id="ARBA00022448"/>
    </source>
</evidence>
<evidence type="ECO:0000256" key="11">
    <source>
        <dbReference type="ARBA" id="ARBA00031832"/>
    </source>
</evidence>
<dbReference type="SUPFAM" id="SSF48695">
    <property type="entry name" value="Multiheme cytochromes"/>
    <property type="match status" value="1"/>
</dbReference>
<dbReference type="RefSeq" id="WP_354009417.1">
    <property type="nucleotide sequence ID" value="NZ_JBEWTA010000001.1"/>
</dbReference>
<dbReference type="PANTHER" id="PTHR38604:SF1">
    <property type="entry name" value="PERIPLASMIC NITRATE REDUCTASE, ELECTRON TRANSFER SUBUNIT"/>
    <property type="match status" value="1"/>
</dbReference>
<evidence type="ECO:0000256" key="6">
    <source>
        <dbReference type="ARBA" id="ARBA00022723"/>
    </source>
</evidence>
<dbReference type="EMBL" id="JBEWTB010000002">
    <property type="protein sequence ID" value="MET4759433.1"/>
    <property type="molecule type" value="Genomic_DNA"/>
</dbReference>
<comment type="subunit">
    <text evidence="12">Component of the periplasmic nitrate reductase NapAB complex composed of NapA and NapB.</text>
</comment>
<keyword evidence="10" id="KW-0408">Iron</keyword>
<name>A0ABV2SRD1_9GAMM</name>
<comment type="subcellular location">
    <subcellularLocation>
        <location evidence="1 12">Periplasm</location>
    </subcellularLocation>
</comment>
<protein>
    <recommendedName>
        <fullName evidence="3 12">Periplasmic nitrate reductase, electron transfer subunit</fullName>
    </recommendedName>
    <alternativeName>
        <fullName evidence="11 12">Diheme cytochrome c NapB</fullName>
    </alternativeName>
</protein>
<organism evidence="14 15">
    <name type="scientific">Endozoicomonas lisbonensis</name>
    <dbReference type="NCBI Taxonomy" id="3120522"/>
    <lineage>
        <taxon>Bacteria</taxon>
        <taxon>Pseudomonadati</taxon>
        <taxon>Pseudomonadota</taxon>
        <taxon>Gammaproteobacteria</taxon>
        <taxon>Oceanospirillales</taxon>
        <taxon>Endozoicomonadaceae</taxon>
        <taxon>Endozoicomonas</taxon>
    </lineage>
</organism>
<evidence type="ECO:0000256" key="12">
    <source>
        <dbReference type="PIRNR" id="PIRNR006105"/>
    </source>
</evidence>
<dbReference type="Gene3D" id="1.10.1130.10">
    <property type="entry name" value="Flavocytochrome C3, Chain A"/>
    <property type="match status" value="1"/>
</dbReference>
<feature type="signal peptide" evidence="13">
    <location>
        <begin position="1"/>
        <end position="23"/>
    </location>
</feature>
<dbReference type="Proteomes" id="UP001549366">
    <property type="component" value="Unassembled WGS sequence"/>
</dbReference>
<keyword evidence="15" id="KW-1185">Reference proteome</keyword>
<comment type="caution">
    <text evidence="14">The sequence shown here is derived from an EMBL/GenBank/DDBJ whole genome shotgun (WGS) entry which is preliminary data.</text>
</comment>
<evidence type="ECO:0000313" key="15">
    <source>
        <dbReference type="Proteomes" id="UP001549366"/>
    </source>
</evidence>
<keyword evidence="9 12" id="KW-0249">Electron transport</keyword>
<dbReference type="Pfam" id="PF03892">
    <property type="entry name" value="NapB"/>
    <property type="match status" value="1"/>
</dbReference>
<reference evidence="14 15" key="1">
    <citation type="submission" date="2024-06" db="EMBL/GenBank/DDBJ databases">
        <title>Genomic Encyclopedia of Type Strains, Phase V (KMG-V): Genome sequencing to study the core and pangenomes of soil and plant-associated prokaryotes.</title>
        <authorList>
            <person name="Whitman W."/>
        </authorList>
    </citation>
    <scope>NUCLEOTIDE SEQUENCE [LARGE SCALE GENOMIC DNA]</scope>
    <source>
        <strain evidence="14 15">NE40</strain>
    </source>
</reference>